<dbReference type="EMBL" id="FNCH01000018">
    <property type="protein sequence ID" value="SDH17691.1"/>
    <property type="molecule type" value="Genomic_DNA"/>
</dbReference>
<dbReference type="AlphaFoldDB" id="A0A1G8A9Y1"/>
<dbReference type="InterPro" id="IPR036812">
    <property type="entry name" value="NAD(P)_OxRdtase_dom_sf"/>
</dbReference>
<dbReference type="InterPro" id="IPR023210">
    <property type="entry name" value="NADP_OxRdtase_dom"/>
</dbReference>
<feature type="domain" description="NADP-dependent oxidoreductase" evidence="1">
    <location>
        <begin position="1"/>
        <end position="89"/>
    </location>
</feature>
<sequence>MAKDHNLAIFPWSPLAGGFLSGKYTCDGTKDNNSRRATFDFPPIDKDKAYDLVDVMKTIGEACEATVAQVALAWVRQQPGVTSTLIGCQECRTTASECSFNHPDPKC</sequence>
<dbReference type="RefSeq" id="WP_208600680.1">
    <property type="nucleotide sequence ID" value="NZ_FNCH01000018.1"/>
</dbReference>
<dbReference type="Proteomes" id="UP000199643">
    <property type="component" value="Unassembled WGS sequence"/>
</dbReference>
<dbReference type="PANTHER" id="PTHR43364">
    <property type="entry name" value="NADH-SPECIFIC METHYLGLYOXAL REDUCTASE-RELATED"/>
    <property type="match status" value="1"/>
</dbReference>
<dbReference type="Pfam" id="PF00248">
    <property type="entry name" value="Aldo_ket_red"/>
    <property type="match status" value="1"/>
</dbReference>
<evidence type="ECO:0000313" key="2">
    <source>
        <dbReference type="EMBL" id="SDH17691.1"/>
    </source>
</evidence>
<dbReference type="SUPFAM" id="SSF51430">
    <property type="entry name" value="NAD(P)-linked oxidoreductase"/>
    <property type="match status" value="1"/>
</dbReference>
<reference evidence="3" key="1">
    <citation type="submission" date="2016-10" db="EMBL/GenBank/DDBJ databases">
        <authorList>
            <person name="Varghese N."/>
            <person name="Submissions S."/>
        </authorList>
    </citation>
    <scope>NUCLEOTIDE SEQUENCE [LARGE SCALE GENOMIC DNA]</scope>
    <source>
        <strain evidence="3">DSM 17933</strain>
    </source>
</reference>
<evidence type="ECO:0000313" key="3">
    <source>
        <dbReference type="Proteomes" id="UP000199643"/>
    </source>
</evidence>
<gene>
    <name evidence="2" type="ORF">SAMN05421827_11855</name>
</gene>
<dbReference type="GO" id="GO:0005829">
    <property type="term" value="C:cytosol"/>
    <property type="evidence" value="ECO:0007669"/>
    <property type="project" value="TreeGrafter"/>
</dbReference>
<name>A0A1G8A9Y1_9SPHI</name>
<proteinExistence type="predicted"/>
<evidence type="ECO:0000259" key="1">
    <source>
        <dbReference type="Pfam" id="PF00248"/>
    </source>
</evidence>
<organism evidence="2 3">
    <name type="scientific">Pedobacter terrae</name>
    <dbReference type="NCBI Taxonomy" id="405671"/>
    <lineage>
        <taxon>Bacteria</taxon>
        <taxon>Pseudomonadati</taxon>
        <taxon>Bacteroidota</taxon>
        <taxon>Sphingobacteriia</taxon>
        <taxon>Sphingobacteriales</taxon>
        <taxon>Sphingobacteriaceae</taxon>
        <taxon>Pedobacter</taxon>
    </lineage>
</organism>
<accession>A0A1G8A9Y1</accession>
<dbReference type="STRING" id="405671.SAMN05421827_11855"/>
<dbReference type="InterPro" id="IPR050523">
    <property type="entry name" value="AKR_Detox_Biosynth"/>
</dbReference>
<protein>
    <submittedName>
        <fullName evidence="2">Aldo/keto reductase family protein</fullName>
    </submittedName>
</protein>
<keyword evidence="3" id="KW-1185">Reference proteome</keyword>
<dbReference type="Gene3D" id="3.20.20.100">
    <property type="entry name" value="NADP-dependent oxidoreductase domain"/>
    <property type="match status" value="1"/>
</dbReference>
<dbReference type="PANTHER" id="PTHR43364:SF18">
    <property type="entry name" value="OXIDOREDUCTASE"/>
    <property type="match status" value="1"/>
</dbReference>